<keyword evidence="2" id="KW-1185">Reference proteome</keyword>
<reference evidence="1 2" key="1">
    <citation type="journal article" date="2019" name="Int. J. Syst. Evol. Microbiol.">
        <title>The Global Catalogue of Microorganisms (GCM) 10K type strain sequencing project: providing services to taxonomists for standard genome sequencing and annotation.</title>
        <authorList>
            <consortium name="The Broad Institute Genomics Platform"/>
            <consortium name="The Broad Institute Genome Sequencing Center for Infectious Disease"/>
            <person name="Wu L."/>
            <person name="Ma J."/>
        </authorList>
    </citation>
    <scope>NUCLEOTIDE SEQUENCE [LARGE SCALE GENOMIC DNA]</scope>
    <source>
        <strain evidence="1 2">JCM 15672</strain>
    </source>
</reference>
<accession>A0ABN2U2S2</accession>
<evidence type="ECO:0000313" key="2">
    <source>
        <dbReference type="Proteomes" id="UP001501196"/>
    </source>
</evidence>
<dbReference type="EMBL" id="BAAAPW010000001">
    <property type="protein sequence ID" value="GAA2027324.1"/>
    <property type="molecule type" value="Genomic_DNA"/>
</dbReference>
<proteinExistence type="predicted"/>
<sequence>MPSETYVPNELLSRLVGDRMYSVEFVLNDYVQFRFDGAPGAGSPVTLNSYVWPVVEVDARSWRESDLGYADALRRLTPGVVLSTTEATGTGLRVVLDTGSLLIKPNANEVYVEIAEIMGFHDGSWMVWRPGEDTFESLG</sequence>
<gene>
    <name evidence="1" type="ORF">GCM10009819_08420</name>
</gene>
<organism evidence="1 2">
    <name type="scientific">Agromyces tropicus</name>
    <dbReference type="NCBI Taxonomy" id="555371"/>
    <lineage>
        <taxon>Bacteria</taxon>
        <taxon>Bacillati</taxon>
        <taxon>Actinomycetota</taxon>
        <taxon>Actinomycetes</taxon>
        <taxon>Micrococcales</taxon>
        <taxon>Microbacteriaceae</taxon>
        <taxon>Agromyces</taxon>
    </lineage>
</organism>
<dbReference type="Proteomes" id="UP001501196">
    <property type="component" value="Unassembled WGS sequence"/>
</dbReference>
<protein>
    <submittedName>
        <fullName evidence="1">Uncharacterized protein</fullName>
    </submittedName>
</protein>
<evidence type="ECO:0000313" key="1">
    <source>
        <dbReference type="EMBL" id="GAA2027324.1"/>
    </source>
</evidence>
<name>A0ABN2U2S2_9MICO</name>
<dbReference type="RefSeq" id="WP_344369686.1">
    <property type="nucleotide sequence ID" value="NZ_BAAAPW010000001.1"/>
</dbReference>
<comment type="caution">
    <text evidence="1">The sequence shown here is derived from an EMBL/GenBank/DDBJ whole genome shotgun (WGS) entry which is preliminary data.</text>
</comment>